<dbReference type="STRING" id="498211.CJA_3624"/>
<dbReference type="PANTHER" id="PTHR13061">
    <property type="entry name" value="DYNACTIN SUBUNIT P25"/>
    <property type="match status" value="1"/>
</dbReference>
<dbReference type="eggNOG" id="COG0663">
    <property type="taxonomic scope" value="Bacteria"/>
</dbReference>
<dbReference type="SUPFAM" id="SSF51161">
    <property type="entry name" value="Trimeric LpxA-like enzymes"/>
    <property type="match status" value="1"/>
</dbReference>
<dbReference type="InterPro" id="IPR050484">
    <property type="entry name" value="Transf_Hexapept/Carb_Anhydrase"/>
</dbReference>
<reference evidence="1 2" key="1">
    <citation type="journal article" date="2008" name="J. Bacteriol.">
        <title>Insights into plant cell wall degradation from the genome sequence of the soil bacterium Cellvibrio japonicus.</title>
        <authorList>
            <person name="Deboy R.T."/>
            <person name="Mongodin E.F."/>
            <person name="Fouts D.E."/>
            <person name="Tailford L.E."/>
            <person name="Khouri H."/>
            <person name="Emerson J.B."/>
            <person name="Mohamoud Y."/>
            <person name="Watkins K."/>
            <person name="Henrissat B."/>
            <person name="Gilbert H.J."/>
            <person name="Nelson K.E."/>
        </authorList>
    </citation>
    <scope>NUCLEOTIDE SEQUENCE [LARGE SCALE GENOMIC DNA]</scope>
    <source>
        <strain evidence="1 2">Ueda107</strain>
    </source>
</reference>
<name>B3PH29_CELJU</name>
<dbReference type="CDD" id="cd04645">
    <property type="entry name" value="LbH_gamma_CA_like"/>
    <property type="match status" value="1"/>
</dbReference>
<organism evidence="1 2">
    <name type="scientific">Cellvibrio japonicus (strain Ueda107)</name>
    <name type="common">Pseudomonas fluorescens subsp. cellulosa</name>
    <dbReference type="NCBI Taxonomy" id="498211"/>
    <lineage>
        <taxon>Bacteria</taxon>
        <taxon>Pseudomonadati</taxon>
        <taxon>Pseudomonadota</taxon>
        <taxon>Gammaproteobacteria</taxon>
        <taxon>Cellvibrionales</taxon>
        <taxon>Cellvibrionaceae</taxon>
        <taxon>Cellvibrio</taxon>
    </lineage>
</organism>
<dbReference type="PANTHER" id="PTHR13061:SF56">
    <property type="entry name" value="PROTEIN YRDA"/>
    <property type="match status" value="1"/>
</dbReference>
<dbReference type="InterPro" id="IPR001451">
    <property type="entry name" value="Hexapep"/>
</dbReference>
<dbReference type="Gene3D" id="2.160.10.10">
    <property type="entry name" value="Hexapeptide repeat proteins"/>
    <property type="match status" value="1"/>
</dbReference>
<dbReference type="Pfam" id="PF00132">
    <property type="entry name" value="Hexapep"/>
    <property type="match status" value="2"/>
</dbReference>
<proteinExistence type="predicted"/>
<dbReference type="EMBL" id="CP000934">
    <property type="protein sequence ID" value="ACE85432.1"/>
    <property type="molecule type" value="Genomic_DNA"/>
</dbReference>
<keyword evidence="2" id="KW-1185">Reference proteome</keyword>
<gene>
    <name evidence="1" type="ordered locus">CJA_3624</name>
</gene>
<dbReference type="InterPro" id="IPR011004">
    <property type="entry name" value="Trimer_LpxA-like_sf"/>
</dbReference>
<dbReference type="HOGENOM" id="CLU_064827_1_0_6"/>
<evidence type="ECO:0000313" key="1">
    <source>
        <dbReference type="EMBL" id="ACE85432.1"/>
    </source>
</evidence>
<dbReference type="InterPro" id="IPR047324">
    <property type="entry name" value="LbH_gamma_CA-like"/>
</dbReference>
<dbReference type="AlphaFoldDB" id="B3PH29"/>
<protein>
    <submittedName>
        <fullName evidence="1">Anhydrase, family 3 protein</fullName>
    </submittedName>
</protein>
<dbReference type="Proteomes" id="UP000001036">
    <property type="component" value="Chromosome"/>
</dbReference>
<accession>B3PH29</accession>
<evidence type="ECO:0000313" key="2">
    <source>
        <dbReference type="Proteomes" id="UP000001036"/>
    </source>
</evidence>
<dbReference type="KEGG" id="cja:CJA_3624"/>
<sequence>MGVQQRVGHSEKLREKAAGFAYHTPLVCVDVYRAPGEPSRGFCMSAIRPFQGHIPSLGENVFVDPAAVVIGDVSIGDDSSVWPCVVIRGDMHRIRIGARTSVQDGSVLHITHASDYNPAGHPLTIGDEVTVGHSVCLHGCTIGNRVLIGIGSTVLDGAVVEDEVVIGAGSLVPPGKRLESGFLYMGSPVKQVRPLKEGERHFFRYSATNYVKLKDAYLAGNRPNDVD</sequence>